<dbReference type="InterPro" id="IPR032710">
    <property type="entry name" value="NTF2-like_dom_sf"/>
</dbReference>
<dbReference type="RefSeq" id="WP_093329475.1">
    <property type="nucleotide sequence ID" value="NZ_FOAF01000009.1"/>
</dbReference>
<protein>
    <recommendedName>
        <fullName evidence="3">SnoaL-like domain-containing protein</fullName>
    </recommendedName>
</protein>
<organism evidence="1 2">
    <name type="scientific">Olivibacter domesticus</name>
    <name type="common">Pseudosphingobacterium domesticum</name>
    <dbReference type="NCBI Taxonomy" id="407022"/>
    <lineage>
        <taxon>Bacteria</taxon>
        <taxon>Pseudomonadati</taxon>
        <taxon>Bacteroidota</taxon>
        <taxon>Sphingobacteriia</taxon>
        <taxon>Sphingobacteriales</taxon>
        <taxon>Sphingobacteriaceae</taxon>
        <taxon>Olivibacter</taxon>
    </lineage>
</organism>
<dbReference type="Proteomes" id="UP000199421">
    <property type="component" value="Unassembled WGS sequence"/>
</dbReference>
<sequence>MDTNHPNLALIHEFFRIYAINEVDKLDTILAEDIKWHIPGRHPLSGTKHGILEVVEYFDQLNKATFQASPIVMGVSDSTATVTGATSKAKLTSQYILPAVENRNGKIEEVYNFPEDQHKADAFFGEVYGETDLEEDSNARGVKVARLF</sequence>
<name>A0A1H7WPB1_OLID1</name>
<dbReference type="OrthoDB" id="7859473at2"/>
<accession>A0A1H7WPB1</accession>
<keyword evidence="2" id="KW-1185">Reference proteome</keyword>
<evidence type="ECO:0008006" key="3">
    <source>
        <dbReference type="Google" id="ProtNLM"/>
    </source>
</evidence>
<dbReference type="AlphaFoldDB" id="A0A1H7WPB1"/>
<dbReference type="STRING" id="407022.SAMN05661044_04596"/>
<reference evidence="2" key="1">
    <citation type="submission" date="2016-10" db="EMBL/GenBank/DDBJ databases">
        <authorList>
            <person name="Varghese N."/>
            <person name="Submissions S."/>
        </authorList>
    </citation>
    <scope>NUCLEOTIDE SEQUENCE [LARGE SCALE GENOMIC DNA]</scope>
    <source>
        <strain evidence="2">DSM 18733</strain>
    </source>
</reference>
<dbReference type="Gene3D" id="3.10.450.50">
    <property type="match status" value="1"/>
</dbReference>
<dbReference type="EMBL" id="FOAF01000009">
    <property type="protein sequence ID" value="SEM23291.1"/>
    <property type="molecule type" value="Genomic_DNA"/>
</dbReference>
<evidence type="ECO:0000313" key="1">
    <source>
        <dbReference type="EMBL" id="SEM23291.1"/>
    </source>
</evidence>
<dbReference type="SUPFAM" id="SSF54427">
    <property type="entry name" value="NTF2-like"/>
    <property type="match status" value="1"/>
</dbReference>
<evidence type="ECO:0000313" key="2">
    <source>
        <dbReference type="Proteomes" id="UP000199421"/>
    </source>
</evidence>
<proteinExistence type="predicted"/>
<gene>
    <name evidence="1" type="ORF">SAMN05661044_04596</name>
</gene>